<organism evidence="2 3">
    <name type="scientific">Pterulicium gracile</name>
    <dbReference type="NCBI Taxonomy" id="1884261"/>
    <lineage>
        <taxon>Eukaryota</taxon>
        <taxon>Fungi</taxon>
        <taxon>Dikarya</taxon>
        <taxon>Basidiomycota</taxon>
        <taxon>Agaricomycotina</taxon>
        <taxon>Agaricomycetes</taxon>
        <taxon>Agaricomycetidae</taxon>
        <taxon>Agaricales</taxon>
        <taxon>Pleurotineae</taxon>
        <taxon>Pterulaceae</taxon>
        <taxon>Pterulicium</taxon>
    </lineage>
</organism>
<gene>
    <name evidence="2" type="ORF">BDV98DRAFT_212155</name>
</gene>
<name>A0A5C3QB38_9AGAR</name>
<evidence type="ECO:0000313" key="3">
    <source>
        <dbReference type="Proteomes" id="UP000305067"/>
    </source>
</evidence>
<dbReference type="AlphaFoldDB" id="A0A5C3QB38"/>
<sequence>MFLLNANLARDQEVRSRVRSLILLGAHWRRLDEGEIRDMKRPHAITPRQPKEWLLSVLNRAWQESVRQKHIFTWSLTRKRQTPLRSPTIGGTSNRRLAAHPPPEHLRSLPSFHHTLQRQHNHQSPIHLARHKGARLHPEDIYRQVYYRIRTLFPIPHTYPAVFRPWKPTCTGYVCDPGEERAEYEDARVVPPVVPGSYSHRPIPTPISGPRSLQPDRATDRRAFPTDAVRPRVHAILHSNPNAPVCDTAYLGPGTLVGPPVVF</sequence>
<evidence type="ECO:0000313" key="2">
    <source>
        <dbReference type="EMBL" id="TFK98407.1"/>
    </source>
</evidence>
<accession>A0A5C3QB38</accession>
<feature type="region of interest" description="Disordered" evidence="1">
    <location>
        <begin position="195"/>
        <end position="218"/>
    </location>
</feature>
<proteinExistence type="predicted"/>
<dbReference type="EMBL" id="ML178840">
    <property type="protein sequence ID" value="TFK98407.1"/>
    <property type="molecule type" value="Genomic_DNA"/>
</dbReference>
<evidence type="ECO:0000256" key="1">
    <source>
        <dbReference type="SAM" id="MobiDB-lite"/>
    </source>
</evidence>
<keyword evidence="3" id="KW-1185">Reference proteome</keyword>
<reference evidence="2 3" key="1">
    <citation type="journal article" date="2019" name="Nat. Ecol. Evol.">
        <title>Megaphylogeny resolves global patterns of mushroom evolution.</title>
        <authorList>
            <person name="Varga T."/>
            <person name="Krizsan K."/>
            <person name="Foldi C."/>
            <person name="Dima B."/>
            <person name="Sanchez-Garcia M."/>
            <person name="Sanchez-Ramirez S."/>
            <person name="Szollosi G.J."/>
            <person name="Szarkandi J.G."/>
            <person name="Papp V."/>
            <person name="Albert L."/>
            <person name="Andreopoulos W."/>
            <person name="Angelini C."/>
            <person name="Antonin V."/>
            <person name="Barry K.W."/>
            <person name="Bougher N.L."/>
            <person name="Buchanan P."/>
            <person name="Buyck B."/>
            <person name="Bense V."/>
            <person name="Catcheside P."/>
            <person name="Chovatia M."/>
            <person name="Cooper J."/>
            <person name="Damon W."/>
            <person name="Desjardin D."/>
            <person name="Finy P."/>
            <person name="Geml J."/>
            <person name="Haridas S."/>
            <person name="Hughes K."/>
            <person name="Justo A."/>
            <person name="Karasinski D."/>
            <person name="Kautmanova I."/>
            <person name="Kiss B."/>
            <person name="Kocsube S."/>
            <person name="Kotiranta H."/>
            <person name="LaButti K.M."/>
            <person name="Lechner B.E."/>
            <person name="Liimatainen K."/>
            <person name="Lipzen A."/>
            <person name="Lukacs Z."/>
            <person name="Mihaltcheva S."/>
            <person name="Morgado L.N."/>
            <person name="Niskanen T."/>
            <person name="Noordeloos M.E."/>
            <person name="Ohm R.A."/>
            <person name="Ortiz-Santana B."/>
            <person name="Ovrebo C."/>
            <person name="Racz N."/>
            <person name="Riley R."/>
            <person name="Savchenko A."/>
            <person name="Shiryaev A."/>
            <person name="Soop K."/>
            <person name="Spirin V."/>
            <person name="Szebenyi C."/>
            <person name="Tomsovsky M."/>
            <person name="Tulloss R.E."/>
            <person name="Uehling J."/>
            <person name="Grigoriev I.V."/>
            <person name="Vagvolgyi C."/>
            <person name="Papp T."/>
            <person name="Martin F.M."/>
            <person name="Miettinen O."/>
            <person name="Hibbett D.S."/>
            <person name="Nagy L.G."/>
        </authorList>
    </citation>
    <scope>NUCLEOTIDE SEQUENCE [LARGE SCALE GENOMIC DNA]</scope>
    <source>
        <strain evidence="2 3">CBS 309.79</strain>
    </source>
</reference>
<protein>
    <submittedName>
        <fullName evidence="2">Uncharacterized protein</fullName>
    </submittedName>
</protein>
<dbReference type="Proteomes" id="UP000305067">
    <property type="component" value="Unassembled WGS sequence"/>
</dbReference>